<dbReference type="Proteomes" id="UP001231189">
    <property type="component" value="Unassembled WGS sequence"/>
</dbReference>
<name>A0AAD8VVC8_LOLMU</name>
<reference evidence="1" key="1">
    <citation type="submission" date="2023-07" db="EMBL/GenBank/DDBJ databases">
        <title>A chromosome-level genome assembly of Lolium multiflorum.</title>
        <authorList>
            <person name="Chen Y."/>
            <person name="Copetti D."/>
            <person name="Kolliker R."/>
            <person name="Studer B."/>
        </authorList>
    </citation>
    <scope>NUCLEOTIDE SEQUENCE</scope>
    <source>
        <strain evidence="1">02402/16</strain>
        <tissue evidence="1">Leaf</tissue>
    </source>
</reference>
<evidence type="ECO:0000313" key="1">
    <source>
        <dbReference type="EMBL" id="KAK1618530.1"/>
    </source>
</evidence>
<proteinExistence type="predicted"/>
<sequence length="156" mass="17258">MGLEAVLDLRFVASGLPTASVMGGLGMVAWSGIPDPFLVSHSRSGLTVELEMMEVVVVVSILVLIHSLCQQRSLGLPSCRHALLRLHYVVTSDMCNLEHLLKNKFVAEDEVWRSQRKVASPEFHFAEFRTLTAELVHRRLLPVLGDITVLKCGGVR</sequence>
<dbReference type="EMBL" id="JAUUTY010000006">
    <property type="protein sequence ID" value="KAK1618530.1"/>
    <property type="molecule type" value="Genomic_DNA"/>
</dbReference>
<organism evidence="1 2">
    <name type="scientific">Lolium multiflorum</name>
    <name type="common">Italian ryegrass</name>
    <name type="synonym">Lolium perenne subsp. multiflorum</name>
    <dbReference type="NCBI Taxonomy" id="4521"/>
    <lineage>
        <taxon>Eukaryota</taxon>
        <taxon>Viridiplantae</taxon>
        <taxon>Streptophyta</taxon>
        <taxon>Embryophyta</taxon>
        <taxon>Tracheophyta</taxon>
        <taxon>Spermatophyta</taxon>
        <taxon>Magnoliopsida</taxon>
        <taxon>Liliopsida</taxon>
        <taxon>Poales</taxon>
        <taxon>Poaceae</taxon>
        <taxon>BOP clade</taxon>
        <taxon>Pooideae</taxon>
        <taxon>Poodae</taxon>
        <taxon>Poeae</taxon>
        <taxon>Poeae Chloroplast Group 2 (Poeae type)</taxon>
        <taxon>Loliodinae</taxon>
        <taxon>Loliinae</taxon>
        <taxon>Lolium</taxon>
    </lineage>
</organism>
<evidence type="ECO:0000313" key="2">
    <source>
        <dbReference type="Proteomes" id="UP001231189"/>
    </source>
</evidence>
<accession>A0AAD8VVC8</accession>
<comment type="caution">
    <text evidence="1">The sequence shown here is derived from an EMBL/GenBank/DDBJ whole genome shotgun (WGS) entry which is preliminary data.</text>
</comment>
<dbReference type="AlphaFoldDB" id="A0AAD8VVC8"/>
<protein>
    <submittedName>
        <fullName evidence="1">Uncharacterized protein</fullName>
    </submittedName>
</protein>
<keyword evidence="2" id="KW-1185">Reference proteome</keyword>
<gene>
    <name evidence="1" type="ORF">QYE76_024047</name>
</gene>